<organism evidence="2 3">
    <name type="scientific">Desmophyllum pertusum</name>
    <dbReference type="NCBI Taxonomy" id="174260"/>
    <lineage>
        <taxon>Eukaryota</taxon>
        <taxon>Metazoa</taxon>
        <taxon>Cnidaria</taxon>
        <taxon>Anthozoa</taxon>
        <taxon>Hexacorallia</taxon>
        <taxon>Scleractinia</taxon>
        <taxon>Caryophylliina</taxon>
        <taxon>Caryophylliidae</taxon>
        <taxon>Desmophyllum</taxon>
    </lineage>
</organism>
<dbReference type="EMBL" id="MU827780">
    <property type="protein sequence ID" value="KAJ7337949.1"/>
    <property type="molecule type" value="Genomic_DNA"/>
</dbReference>
<gene>
    <name evidence="2" type="ORF">OS493_008116</name>
</gene>
<protein>
    <submittedName>
        <fullName evidence="2">Uncharacterized protein</fullName>
    </submittedName>
</protein>
<evidence type="ECO:0000313" key="2">
    <source>
        <dbReference type="EMBL" id="KAJ7337949.1"/>
    </source>
</evidence>
<dbReference type="Proteomes" id="UP001163046">
    <property type="component" value="Unassembled WGS sequence"/>
</dbReference>
<reference evidence="2" key="1">
    <citation type="submission" date="2023-01" db="EMBL/GenBank/DDBJ databases">
        <title>Genome assembly of the deep-sea coral Lophelia pertusa.</title>
        <authorList>
            <person name="Herrera S."/>
            <person name="Cordes E."/>
        </authorList>
    </citation>
    <scope>NUCLEOTIDE SEQUENCE</scope>
    <source>
        <strain evidence="2">USNM1676648</strain>
        <tissue evidence="2">Polyp</tissue>
    </source>
</reference>
<sequence length="112" mass="12279">MSAFLRSILGVPFCCFPCFGNGRTKLKSSQGITSMFGDLCDPEKQTCPLSFLSTGKSSTAGPKGQQKVPASKKRRPSGIFKRSQCMDRHPAETLHVLIHYKGLEIKAQSVMK</sequence>
<accession>A0A9W9YIG8</accession>
<dbReference type="AlphaFoldDB" id="A0A9W9YIG8"/>
<evidence type="ECO:0000256" key="1">
    <source>
        <dbReference type="SAM" id="MobiDB-lite"/>
    </source>
</evidence>
<comment type="caution">
    <text evidence="2">The sequence shown here is derived from an EMBL/GenBank/DDBJ whole genome shotgun (WGS) entry which is preliminary data.</text>
</comment>
<proteinExistence type="predicted"/>
<evidence type="ECO:0000313" key="3">
    <source>
        <dbReference type="Proteomes" id="UP001163046"/>
    </source>
</evidence>
<feature type="region of interest" description="Disordered" evidence="1">
    <location>
        <begin position="53"/>
        <end position="79"/>
    </location>
</feature>
<name>A0A9W9YIG8_9CNID</name>
<keyword evidence="3" id="KW-1185">Reference proteome</keyword>